<keyword evidence="12" id="KW-0255">Endonuclease</keyword>
<keyword evidence="15 24" id="KW-0067">ATP-binding</keyword>
<reference evidence="31 32" key="1">
    <citation type="submission" date="2019-01" db="EMBL/GenBank/DDBJ databases">
        <authorList>
            <person name="Sayadi A."/>
        </authorList>
    </citation>
    <scope>NUCLEOTIDE SEQUENCE [LARGE SCALE GENOMIC DNA]</scope>
</reference>
<dbReference type="SUPFAM" id="SSF47807">
    <property type="entry name" value="5' to 3' exonuclease, C-terminal subdomain"/>
    <property type="match status" value="1"/>
</dbReference>
<evidence type="ECO:0000256" key="23">
    <source>
        <dbReference type="PROSITE-ProRule" id="PRU00192"/>
    </source>
</evidence>
<comment type="subcellular location">
    <subcellularLocation>
        <location evidence="2">Cytoplasm</location>
    </subcellularLocation>
</comment>
<dbReference type="Pfam" id="PF02809">
    <property type="entry name" value="UIM"/>
    <property type="match status" value="2"/>
</dbReference>
<dbReference type="GO" id="GO:0007186">
    <property type="term" value="P:G protein-coupled receptor signaling pathway"/>
    <property type="evidence" value="ECO:0007669"/>
    <property type="project" value="InterPro"/>
</dbReference>
<feature type="domain" description="Myosin motor" evidence="30">
    <location>
        <begin position="63"/>
        <end position="733"/>
    </location>
</feature>
<dbReference type="CDD" id="cd14473">
    <property type="entry name" value="FERM_B-lobe"/>
    <property type="match status" value="2"/>
</dbReference>
<feature type="compositionally biased region" description="Basic residues" evidence="26">
    <location>
        <begin position="3186"/>
        <end position="3198"/>
    </location>
</feature>
<keyword evidence="20 24" id="KW-0009">Actin-binding</keyword>
<dbReference type="GO" id="GO:0048699">
    <property type="term" value="P:generation of neurons"/>
    <property type="evidence" value="ECO:0007669"/>
    <property type="project" value="UniProtKB-ARBA"/>
</dbReference>
<evidence type="ECO:0000256" key="21">
    <source>
        <dbReference type="ARBA" id="ARBA00023204"/>
    </source>
</evidence>
<keyword evidence="13" id="KW-0227">DNA damage</keyword>
<feature type="binding site" evidence="24">
    <location>
        <begin position="156"/>
        <end position="163"/>
    </location>
    <ligand>
        <name>ATP</name>
        <dbReference type="ChEBI" id="CHEBI:30616"/>
    </ligand>
</feature>
<dbReference type="InterPro" id="IPR038185">
    <property type="entry name" value="MyTH4_dom_sf"/>
</dbReference>
<evidence type="ECO:0000256" key="3">
    <source>
        <dbReference type="ARBA" id="ARBA00008314"/>
    </source>
</evidence>
<dbReference type="SMART" id="SM00295">
    <property type="entry name" value="B41"/>
    <property type="match status" value="1"/>
</dbReference>
<evidence type="ECO:0000313" key="32">
    <source>
        <dbReference type="Proteomes" id="UP000410492"/>
    </source>
</evidence>
<evidence type="ECO:0000256" key="6">
    <source>
        <dbReference type="ARBA" id="ARBA00022490"/>
    </source>
</evidence>
<dbReference type="CDD" id="cd17093">
    <property type="entry name" value="FERM2_F1_Myosin-VII"/>
    <property type="match status" value="1"/>
</dbReference>
<dbReference type="PROSITE" id="PS51456">
    <property type="entry name" value="MYOSIN_MOTOR"/>
    <property type="match status" value="1"/>
</dbReference>
<dbReference type="Pfam" id="PF00867">
    <property type="entry name" value="XPG_I"/>
    <property type="match status" value="1"/>
</dbReference>
<dbReference type="GO" id="GO:0009888">
    <property type="term" value="P:tissue development"/>
    <property type="evidence" value="ECO:0007669"/>
    <property type="project" value="UniProtKB-ARBA"/>
</dbReference>
<dbReference type="InterPro" id="IPR036961">
    <property type="entry name" value="Kinesin_motor_dom_sf"/>
</dbReference>
<evidence type="ECO:0000256" key="11">
    <source>
        <dbReference type="ARBA" id="ARBA00022741"/>
    </source>
</evidence>
<dbReference type="Pfam" id="PF24123">
    <property type="entry name" value="Myosin_VII_N"/>
    <property type="match status" value="1"/>
</dbReference>
<feature type="domain" description="MyTH4" evidence="29">
    <location>
        <begin position="1005"/>
        <end position="1248"/>
    </location>
</feature>
<feature type="region of interest" description="Disordered" evidence="26">
    <location>
        <begin position="2420"/>
        <end position="2464"/>
    </location>
</feature>
<evidence type="ECO:0000259" key="30">
    <source>
        <dbReference type="PROSITE" id="PS51456"/>
    </source>
</evidence>
<dbReference type="EMBL" id="CAACVG010000364">
    <property type="protein sequence ID" value="VEN33987.1"/>
    <property type="molecule type" value="Genomic_DNA"/>
</dbReference>
<dbReference type="CDD" id="cd09868">
    <property type="entry name" value="PIN_XPG_RAD2"/>
    <property type="match status" value="2"/>
</dbReference>
<dbReference type="SUPFAM" id="SSF54236">
    <property type="entry name" value="Ubiquitin-like"/>
    <property type="match status" value="2"/>
</dbReference>
<evidence type="ECO:0000256" key="13">
    <source>
        <dbReference type="ARBA" id="ARBA00022763"/>
    </source>
</evidence>
<dbReference type="SMART" id="SM00242">
    <property type="entry name" value="MYSc"/>
    <property type="match status" value="1"/>
</dbReference>
<evidence type="ECO:0000259" key="29">
    <source>
        <dbReference type="PROSITE" id="PS51016"/>
    </source>
</evidence>
<dbReference type="GO" id="GO:0003779">
    <property type="term" value="F:actin binding"/>
    <property type="evidence" value="ECO:0007669"/>
    <property type="project" value="UniProtKB-KW"/>
</dbReference>
<feature type="compositionally biased region" description="Basic and acidic residues" evidence="26">
    <location>
        <begin position="3067"/>
        <end position="3078"/>
    </location>
</feature>
<sequence>MVIVTRGDYIWIEPTTGGEFDVAIGARVISAEGRRIAVRDDDGNEQWLPAERRIKAMHATSAHGVEDMIGLGDLHEAGILRNLHIRYKENLIYTYTGSILVAVNPYQILPIYTADQIKLYKDRKIGELPPHIFAIGDNSYSHMRRYGQDQCIVISGESGAGKTESTKLILQYLAAISGKHSWIEQQILEANPILEAFGNAKTVRNDNSSRFGKYIDIHFSPTGVIEGAKIEQYLLEKSRIVSQNPDERNYHIFYCLLAGLGKEDKKKLELTDASQYRYLTGGGCITCEGRDDTAEFADIKSAMKVLLFTDQEIWEIMKMLAAILHIGNIRYKATVVDNLDATEIPDHTNVYRVSNLLGVPVQLLINALTRKTLFAHGETVVSTLSRDQSVDVRDAFVKGIYGRMFVHIVRKINKAIHRPKERQRTTIGVLDIFGFENFDHNSFEQFCINFANENLQQFFVQHIFKLEQEEYNVEGINWQHIEFVDNQDALDLIAIKQLNIIALIDEESKFPKGTDHTMLAKLHKQHGAHRNYLKPRSDINTSFGLNHFAGVVFYDTRGFLEKNRDTFSADLLQLITISSNKFLQQLFAEDIGMGSETRKRAPTLSTQFKKSLDSLMRTLSNCQPFFIRCIKPNEFKKPSMFDRTLCCRQLRYSGMMETIRIRRAGYPIRHTFAEFVERYRFLISGVPPAHKTDCRAATSKICSMVLGKSDYQLGHNKVFLKDAHDLFLEQERDRVLTRKILILQRSIRGWVYRRRYLRLKAATISVQRYWKGYIQRQRYRKMRVGYMRLQALIRARVLSHRFQHLRGHIVGLQAHSRGYLVRREYGHKMWAIIKIQSHVRRMIAQKKYRKIKFEQKHHIEALRLKKKEERELKDAGNKRAKEIAEQHYRERIYQLERKEMELEMEERKQVEEKKNKINEAARKADEPVDDSKLVEAMFDFLPDSSSEAPTPGRETSVFNDLPSTPAENEIISPMAIASEDEEDLSEYKFQKFAATYFQGNVGHQYSRKPLKHPLLPLHTQGDQLAAQALWITILRFTGDLPEPRYHTMDRDNTSVMSKVTATLGRNFIRSKEFQEAQLMGMDPEAYIMGKQKPRSIRNKLVSLTLKRKNKLGEDVRRKLQDEEYTADSYQSWLESRPTSNLEKLHFIIGHGILRAELRQVENIDEIYCQICKQLSNNPSKSSHARGWILLSLCVGCFAPSEKFVNYLRAFIREGPPGYAPYCEDRLKRTFNNGTRNQPPSWLELQATKSKKPIMLPITFMDGNTKTLLADSATTARELCNQLSDKIGLKDQFGFSLYIALFDKVSSLGSGGDHVMDAISQVVRGVKFGEYRCDKEEDLAMIAAQQYFIEYDTDMNVERLLTLLPNYIPDYCLTGVEKAVDRQNDVIIAVNWTGVYVVDDQEQVLLELSFPEITTVSSQKTNKVFTQTFSLNTVRGEEFTFQSPNAEDIRDLVVYFLEGEGSSFLSFSKGDLIILEEDSTGETVLNSGWCVGRCDRTGERGDFPAETVYVLPCMAKPPQDVLHLFSVEGAEHGRRLSHQFVTNGTESRDRPHTLAEYSLDHFRPPGKRTLSKGLTLSSNRRSSSAAADELWRHSREPIRQPLLKKLLAKEELAEEACYAFTAILKYMGDMPSKRPRLGNEYTDHIFDGPLKHEILRDEIYCQIMKQLTDNRNRVNVLVNKYGLLKELTTFLRSRRHPISQDSLQRLQKTLRNGQRKYPPHQVEVEAIQHKTTQIFHKVYFPDDTDEAFEVDSSTRAKDFCQNISTRLNLRSSEGFSLFVISVPEGDFFFDFVRHLTDWIRKARPSRDGVAPHFSYQVFFMKKLWTNTVPGKDRNADLIFHFHQELPKLIRGYHKCTKEEAAKLAALVYRPRFSGSLANLPPSNLKPKQSIKNQSEVNVIRRVKNNKNNTTNKVVFDVNNGPDISIWLHQAIKGFKDGKGSSVPNAHLLGIYHRVCKLLYFKIKPVFVFDGGVPALKRQTIAKRNQLKSRNATEAERIRKHLLNVVLKHSAVSKVLSEKTKATLASETKKPSRDDMFILPAPDPDASISSSEEEEEITTSETDSSPTKQWDLHTIDPRSKEFNALPIEMKHEILTELIATRKQSSWGRLHELPKQSDDFSSYQMKRLLKRQSVQSALDEISKEMGGNSLSLAELEALLEDQGVLKKNDGVGKRIASDDTTRFLYIRDIKEALEKAKMQEALKDSEEKHKSKADMEEEEELQKAISLSLQEEPSVSSEGLSSSRHRKISFSDSYLEDIFGSDSSENEAETPVKPKLKTAESYMMEYSGLTRHEVQRIINKESKVEDKRGFKGKGKTKAIIENQTESSNNVLVREEKIQNKSENSTRTISQENIIEIEDDDDEELKKAIALSLQDDEETKKERIIEADLEYLHKQVPSKNAKDVDKIEHENTLHTLQTEVEIDSKQNRKVALSGTPDLGTEDSEVNNKSVKNSMEDNTRAKSDSEEKEMFNTEIIRLEENKTANKEAAKENEIQLMSESGESDEDDFLDVTEGEPDNIELQDDPIKPLDKEDVLSKDTKELKPLEIVVNPTENLEDDLFKDVFESKAEKHKIDNVEDHKNDSNVAKKLRKIIVTELEETKSNSNIEQTRHKNQKEDIPKTNEPKLSVEDLMEIRDNLEQQKEDLQIEQSTKERQAVNISDQMYQEAQELLELFGVPYIIAPMEAEAQCAFLDAIDLTDGTITDDSDIWLFGGKTVYKNFFNQSKYVMEFKAENIKHHFKLSREQMILLALLVGSDYTIGVSGVGPVTALEILASFPPAAQSQEFTMTHNQLLAGLREFKSWFTKGRSAGPGRSSLKNKLKNINFTENFPSPQVVKAYLEPEVETSKEEFSWSKPDIIGLTVYAKEKFSWSSKKTEEILNPVIKRMEEYHVQKSIKDYFKTKFKATSDDAKEKMSKRVKTAVERIGKTPEELLAEEMELLEKEKEKTLKKKSSRREEGGQKNKRANKTKEEQSKRKTETNGNEKTEDDKTKKAIRSRKRQGNVSAEKSKSAKKNKSEKSTEDVLQPVKNTANEGEESSTIHQEESVPEVTEEEEIKNLENLAVQIRQRRQKRNESEIKKQDTRWKKKQPTKKLEAIPEDLKEDAEIQHLIATTSASAEKSEQINKEIKEQVSKLEAEQQQLKVQQKPSEVASSTRMRGLHTKEVIHQKVKENKDLLRNKLKAIEVFRKTKLGHVKKNPRKKRMPKEDAELSEDSD</sequence>
<feature type="compositionally biased region" description="Acidic residues" evidence="26">
    <location>
        <begin position="2496"/>
        <end position="2518"/>
    </location>
</feature>
<comment type="cofactor">
    <cofactor evidence="1">
        <name>Mg(2+)</name>
        <dbReference type="ChEBI" id="CHEBI:18420"/>
    </cofactor>
</comment>
<dbReference type="GO" id="GO:0003774">
    <property type="term" value="F:cytoskeletal motor activity"/>
    <property type="evidence" value="ECO:0007669"/>
    <property type="project" value="UniProtKB-UniRule"/>
</dbReference>
<evidence type="ECO:0000256" key="26">
    <source>
        <dbReference type="SAM" id="MobiDB-lite"/>
    </source>
</evidence>
<keyword evidence="19 24" id="KW-0505">Motor protein</keyword>
<dbReference type="InterPro" id="IPR029060">
    <property type="entry name" value="PIN-like_dom_sf"/>
</dbReference>
<keyword evidence="9" id="KW-0479">Metal-binding</keyword>
<keyword evidence="10" id="KW-0677">Repeat</keyword>
<keyword evidence="25" id="KW-0175">Coiled coil</keyword>
<dbReference type="InterPro" id="IPR036028">
    <property type="entry name" value="SH3-like_dom_sf"/>
</dbReference>
<dbReference type="Pfam" id="PF00752">
    <property type="entry name" value="XPG_N"/>
    <property type="match status" value="1"/>
</dbReference>
<dbReference type="SUPFAM" id="SSF50044">
    <property type="entry name" value="SH3-domain"/>
    <property type="match status" value="1"/>
</dbReference>
<evidence type="ECO:0000256" key="5">
    <source>
        <dbReference type="ARBA" id="ARBA00022448"/>
    </source>
</evidence>
<dbReference type="Pfam" id="PF21989">
    <property type="entry name" value="RA_2"/>
    <property type="match status" value="2"/>
</dbReference>
<keyword evidence="6" id="KW-0963">Cytoplasm</keyword>
<accession>A0A653BEI5</accession>
<dbReference type="Gene3D" id="1.20.58.530">
    <property type="match status" value="1"/>
</dbReference>
<dbReference type="FunFam" id="1.20.120.720:FF:000019">
    <property type="entry name" value="myosin-VIIa isoform X2"/>
    <property type="match status" value="1"/>
</dbReference>
<keyword evidence="11 24" id="KW-0547">Nucleotide-binding</keyword>
<evidence type="ECO:0000256" key="1">
    <source>
        <dbReference type="ARBA" id="ARBA00001946"/>
    </source>
</evidence>
<feature type="coiled-coil region" evidence="25">
    <location>
        <begin position="865"/>
        <end position="923"/>
    </location>
</feature>
<dbReference type="Gene3D" id="1.20.120.720">
    <property type="entry name" value="Myosin VI head, motor domain, U50 subdomain"/>
    <property type="match status" value="1"/>
</dbReference>
<dbReference type="CDD" id="cd13198">
    <property type="entry name" value="FERM_C1_MyoVII"/>
    <property type="match status" value="1"/>
</dbReference>
<feature type="region of interest" description="Disordered" evidence="26">
    <location>
        <begin position="2494"/>
        <end position="2525"/>
    </location>
</feature>
<feature type="region of interest" description="Disordered" evidence="26">
    <location>
        <begin position="3186"/>
        <end position="3210"/>
    </location>
</feature>
<dbReference type="InterPro" id="IPR003903">
    <property type="entry name" value="UIM_dom"/>
</dbReference>
<dbReference type="PROSITE" id="PS50330">
    <property type="entry name" value="UIM"/>
    <property type="match status" value="2"/>
</dbReference>
<dbReference type="InterPro" id="IPR027417">
    <property type="entry name" value="P-loop_NTPase"/>
</dbReference>
<dbReference type="Gene3D" id="1.10.10.820">
    <property type="match status" value="1"/>
</dbReference>
<dbReference type="InterPro" id="IPR001452">
    <property type="entry name" value="SH3_domain"/>
</dbReference>
<dbReference type="GO" id="GO:0005737">
    <property type="term" value="C:cytoplasm"/>
    <property type="evidence" value="ECO:0007669"/>
    <property type="project" value="UniProtKB-SubCell"/>
</dbReference>
<dbReference type="GO" id="GO:0005524">
    <property type="term" value="F:ATP binding"/>
    <property type="evidence" value="ECO:0007669"/>
    <property type="project" value="UniProtKB-UniRule"/>
</dbReference>
<dbReference type="InterPro" id="IPR041793">
    <property type="entry name" value="MyoVII_FERM_C1"/>
</dbReference>
<protein>
    <recommendedName>
        <fullName evidence="33">Myosin-VIIa</fullName>
    </recommendedName>
</protein>
<dbReference type="SUPFAM" id="SSF52540">
    <property type="entry name" value="P-loop containing nucleoside triphosphate hydrolases"/>
    <property type="match status" value="2"/>
</dbReference>
<evidence type="ECO:0000313" key="31">
    <source>
        <dbReference type="EMBL" id="VEN33987.1"/>
    </source>
</evidence>
<dbReference type="PROSITE" id="PS50002">
    <property type="entry name" value="SH3"/>
    <property type="match status" value="1"/>
</dbReference>
<dbReference type="CDD" id="cd09904">
    <property type="entry name" value="H3TH_XPG"/>
    <property type="match status" value="1"/>
</dbReference>
<dbReference type="FunFam" id="1.10.150.20:FF:000030">
    <property type="entry name" value="Flap endonuclease GEN-like 1"/>
    <property type="match status" value="1"/>
</dbReference>
<dbReference type="Pfam" id="PF21998">
    <property type="entry name" value="FERM_C1_MyoVII"/>
    <property type="match status" value="1"/>
</dbReference>
<proteinExistence type="inferred from homology"/>
<comment type="similarity">
    <text evidence="22">Belongs to the XPG/RAD2 endonuclease family. GEN subfamily.</text>
</comment>
<dbReference type="InterPro" id="IPR019749">
    <property type="entry name" value="Band_41_domain"/>
</dbReference>
<feature type="region of interest" description="Disordered" evidence="26">
    <location>
        <begin position="942"/>
        <end position="966"/>
    </location>
</feature>
<dbReference type="InterPro" id="IPR015898">
    <property type="entry name" value="G-protein_gamma-like_dom"/>
</dbReference>
<dbReference type="GO" id="GO:0006281">
    <property type="term" value="P:DNA repair"/>
    <property type="evidence" value="ECO:0007669"/>
    <property type="project" value="UniProtKB-KW"/>
</dbReference>
<name>A0A653BEI5_CALMS</name>
<feature type="region of interest" description="Actin-binding" evidence="24">
    <location>
        <begin position="612"/>
        <end position="634"/>
    </location>
</feature>
<evidence type="ECO:0000256" key="19">
    <source>
        <dbReference type="ARBA" id="ARBA00023175"/>
    </source>
</evidence>
<gene>
    <name evidence="31" type="ORF">CALMAC_LOCUS337</name>
</gene>
<keyword evidence="14" id="KW-0378">Hydrolase</keyword>
<dbReference type="GO" id="GO:0046872">
    <property type="term" value="F:metal ion binding"/>
    <property type="evidence" value="ECO:0007669"/>
    <property type="project" value="UniProtKB-KW"/>
</dbReference>
<dbReference type="PROSITE" id="PS50096">
    <property type="entry name" value="IQ"/>
    <property type="match status" value="4"/>
</dbReference>
<dbReference type="Pfam" id="PF00612">
    <property type="entry name" value="IQ"/>
    <property type="match status" value="4"/>
</dbReference>
<dbReference type="Gene3D" id="3.40.50.1010">
    <property type="entry name" value="5'-nuclease"/>
    <property type="match status" value="2"/>
</dbReference>
<dbReference type="Gene3D" id="6.20.240.20">
    <property type="match status" value="1"/>
</dbReference>
<dbReference type="GO" id="GO:0016459">
    <property type="term" value="C:myosin complex"/>
    <property type="evidence" value="ECO:0007669"/>
    <property type="project" value="UniProtKB-KW"/>
</dbReference>
<feature type="domain" description="MyTH4" evidence="29">
    <location>
        <begin position="1592"/>
        <end position="1727"/>
    </location>
</feature>
<evidence type="ECO:0000256" key="9">
    <source>
        <dbReference type="ARBA" id="ARBA00022723"/>
    </source>
</evidence>
<evidence type="ECO:0000256" key="4">
    <source>
        <dbReference type="ARBA" id="ARBA00022443"/>
    </source>
</evidence>
<dbReference type="Gene3D" id="1.20.5.190">
    <property type="match status" value="2"/>
</dbReference>
<feature type="compositionally biased region" description="Acidic residues" evidence="26">
    <location>
        <begin position="3040"/>
        <end position="3049"/>
    </location>
</feature>
<evidence type="ECO:0008006" key="33">
    <source>
        <dbReference type="Google" id="ProtNLM"/>
    </source>
</evidence>
<keyword evidence="4 23" id="KW-0728">SH3 domain</keyword>
<evidence type="ECO:0000256" key="10">
    <source>
        <dbReference type="ARBA" id="ARBA00022737"/>
    </source>
</evidence>
<dbReference type="GO" id="GO:0048513">
    <property type="term" value="P:animal organ development"/>
    <property type="evidence" value="ECO:0007669"/>
    <property type="project" value="UniProtKB-ARBA"/>
</dbReference>
<dbReference type="PROSITE" id="PS51016">
    <property type="entry name" value="MYTH4"/>
    <property type="match status" value="2"/>
</dbReference>
<dbReference type="InterPro" id="IPR006085">
    <property type="entry name" value="XPG_DNA_repair_N"/>
</dbReference>
<evidence type="ECO:0000256" key="24">
    <source>
        <dbReference type="PROSITE-ProRule" id="PRU00782"/>
    </source>
</evidence>
<evidence type="ECO:0000256" key="17">
    <source>
        <dbReference type="ARBA" id="ARBA00022927"/>
    </source>
</evidence>
<dbReference type="PANTHER" id="PTHR22692:SF33">
    <property type="entry name" value="MYOSIN"/>
    <property type="match status" value="1"/>
</dbReference>
<dbReference type="PROSITE" id="PS00841">
    <property type="entry name" value="XPG_1"/>
    <property type="match status" value="1"/>
</dbReference>
<evidence type="ECO:0000259" key="28">
    <source>
        <dbReference type="PROSITE" id="PS50058"/>
    </source>
</evidence>
<evidence type="ECO:0000256" key="15">
    <source>
        <dbReference type="ARBA" id="ARBA00022840"/>
    </source>
</evidence>
<evidence type="ECO:0000256" key="12">
    <source>
        <dbReference type="ARBA" id="ARBA00022759"/>
    </source>
</evidence>
<dbReference type="FunFam" id="1.10.10.820:FF:000001">
    <property type="entry name" value="Myosin heavy chain"/>
    <property type="match status" value="1"/>
</dbReference>
<dbReference type="Pfam" id="PF00784">
    <property type="entry name" value="MyTH4"/>
    <property type="match status" value="2"/>
</dbReference>
<dbReference type="GO" id="GO:0017108">
    <property type="term" value="F:5'-flap endonuclease activity"/>
    <property type="evidence" value="ECO:0007669"/>
    <property type="project" value="UniProtKB-ARBA"/>
</dbReference>
<dbReference type="InterPro" id="IPR035963">
    <property type="entry name" value="FERM_2"/>
</dbReference>
<dbReference type="PRINTS" id="PR00193">
    <property type="entry name" value="MYOSINHEAVY"/>
</dbReference>
<feature type="region of interest" description="Disordered" evidence="26">
    <location>
        <begin position="3135"/>
        <end position="3156"/>
    </location>
</feature>
<dbReference type="SUPFAM" id="SSF88723">
    <property type="entry name" value="PIN domain-like"/>
    <property type="match status" value="1"/>
</dbReference>
<feature type="region of interest" description="Disordered" evidence="26">
    <location>
        <begin position="2197"/>
        <end position="2240"/>
    </location>
</feature>
<dbReference type="InterPro" id="IPR006086">
    <property type="entry name" value="XPG-I_dom"/>
</dbReference>
<keyword evidence="21" id="KW-0234">DNA repair</keyword>
<dbReference type="OrthoDB" id="6108017at2759"/>
<keyword evidence="16" id="KW-0460">Magnesium</keyword>
<organism evidence="31 32">
    <name type="scientific">Callosobruchus maculatus</name>
    <name type="common">Southern cowpea weevil</name>
    <name type="synonym">Pulse bruchid</name>
    <dbReference type="NCBI Taxonomy" id="64391"/>
    <lineage>
        <taxon>Eukaryota</taxon>
        <taxon>Metazoa</taxon>
        <taxon>Ecdysozoa</taxon>
        <taxon>Arthropoda</taxon>
        <taxon>Hexapoda</taxon>
        <taxon>Insecta</taxon>
        <taxon>Pterygota</taxon>
        <taxon>Neoptera</taxon>
        <taxon>Endopterygota</taxon>
        <taxon>Coleoptera</taxon>
        <taxon>Polyphaga</taxon>
        <taxon>Cucujiformia</taxon>
        <taxon>Chrysomeloidea</taxon>
        <taxon>Chrysomelidae</taxon>
        <taxon>Bruchinae</taxon>
        <taxon>Bruchini</taxon>
        <taxon>Callosobruchus</taxon>
    </lineage>
</organism>
<comment type="similarity">
    <text evidence="3 24">Belongs to the TRAFAC class myosin-kinesin ATPase superfamily. Myosin family.</text>
</comment>
<feature type="region of interest" description="Disordered" evidence="26">
    <location>
        <begin position="2018"/>
        <end position="2071"/>
    </location>
</feature>
<dbReference type="SMART" id="SM00326">
    <property type="entry name" value="SH3"/>
    <property type="match status" value="1"/>
</dbReference>
<feature type="region of interest" description="Disordered" evidence="26">
    <location>
        <begin position="2939"/>
        <end position="3087"/>
    </location>
</feature>
<evidence type="ECO:0000256" key="25">
    <source>
        <dbReference type="SAM" id="Coils"/>
    </source>
</evidence>
<feature type="compositionally biased region" description="Low complexity" evidence="26">
    <location>
        <begin position="2228"/>
        <end position="2239"/>
    </location>
</feature>
<dbReference type="Gene3D" id="3.10.20.90">
    <property type="entry name" value="Phosphatidylinositol 3-kinase Catalytic Subunit, Chain A, domain 1"/>
    <property type="match status" value="2"/>
</dbReference>
<feature type="compositionally biased region" description="Basic and acidic residues" evidence="26">
    <location>
        <begin position="2018"/>
        <end position="2034"/>
    </location>
</feature>
<dbReference type="InterPro" id="IPR019974">
    <property type="entry name" value="XPG_CS"/>
</dbReference>
<dbReference type="CDD" id="cd01381">
    <property type="entry name" value="MYSc_Myo7"/>
    <property type="match status" value="1"/>
</dbReference>
<dbReference type="SMART" id="SM00279">
    <property type="entry name" value="HhH2"/>
    <property type="match status" value="1"/>
</dbReference>
<dbReference type="CDD" id="cd17092">
    <property type="entry name" value="FERM1_F1_Myosin-VII"/>
    <property type="match status" value="1"/>
</dbReference>
<dbReference type="InterPro" id="IPR008918">
    <property type="entry name" value="HhH2"/>
</dbReference>
<dbReference type="GO" id="GO:0008821">
    <property type="term" value="F:crossover junction DNA endonuclease activity"/>
    <property type="evidence" value="ECO:0007669"/>
    <property type="project" value="UniProtKB-ARBA"/>
</dbReference>
<feature type="compositionally biased region" description="Polar residues" evidence="26">
    <location>
        <begin position="3022"/>
        <end position="3035"/>
    </location>
</feature>
<evidence type="ECO:0000256" key="7">
    <source>
        <dbReference type="ARBA" id="ARBA00022553"/>
    </source>
</evidence>
<feature type="compositionally biased region" description="Basic and acidic residues" evidence="26">
    <location>
        <begin position="3001"/>
        <end position="3016"/>
    </location>
</feature>
<dbReference type="Pfam" id="PF00063">
    <property type="entry name" value="Myosin_head"/>
    <property type="match status" value="1"/>
</dbReference>
<dbReference type="InterPro" id="IPR051567">
    <property type="entry name" value="Unconventional_Myosin_ATPase"/>
</dbReference>
<feature type="compositionally biased region" description="Basic and acidic residues" evidence="26">
    <location>
        <begin position="2197"/>
        <end position="2211"/>
    </location>
</feature>
<keyword evidence="8" id="KW-0540">Nuclease</keyword>
<dbReference type="SMART" id="SM00015">
    <property type="entry name" value="IQ"/>
    <property type="match status" value="4"/>
</dbReference>
<dbReference type="InterPro" id="IPR011993">
    <property type="entry name" value="PH-like_dom_sf"/>
</dbReference>
<dbReference type="Gene3D" id="2.30.29.30">
    <property type="entry name" value="Pleckstrin-homology domain (PH domain)/Phosphotyrosine-binding domain (PTB)"/>
    <property type="match status" value="1"/>
</dbReference>
<dbReference type="GO" id="GO:0015031">
    <property type="term" value="P:protein transport"/>
    <property type="evidence" value="ECO:0007669"/>
    <property type="project" value="UniProtKB-KW"/>
</dbReference>
<dbReference type="PANTHER" id="PTHR22692">
    <property type="entry name" value="MYOSIN VII, XV"/>
    <property type="match status" value="1"/>
</dbReference>
<dbReference type="Gene3D" id="1.25.40.530">
    <property type="entry name" value="MyTH4 domain"/>
    <property type="match status" value="2"/>
</dbReference>
<evidence type="ECO:0000256" key="20">
    <source>
        <dbReference type="ARBA" id="ARBA00023203"/>
    </source>
</evidence>
<dbReference type="Proteomes" id="UP000410492">
    <property type="component" value="Unassembled WGS sequence"/>
</dbReference>
<dbReference type="SMART" id="SM00139">
    <property type="entry name" value="MyTH4"/>
    <property type="match status" value="2"/>
</dbReference>
<dbReference type="InterPro" id="IPR036106">
    <property type="entry name" value="MYSc_Myo7"/>
</dbReference>
<feature type="domain" description="G protein gamma" evidence="28">
    <location>
        <begin position="2622"/>
        <end position="2687"/>
    </location>
</feature>
<dbReference type="SMART" id="SM00726">
    <property type="entry name" value="UIM"/>
    <property type="match status" value="2"/>
</dbReference>
<dbReference type="InterPro" id="IPR057130">
    <property type="entry name" value="Myosin_VII_N"/>
</dbReference>
<dbReference type="InterPro" id="IPR000857">
    <property type="entry name" value="MyTH4_dom"/>
</dbReference>
<dbReference type="InterPro" id="IPR001609">
    <property type="entry name" value="Myosin_head_motor_dom-like"/>
</dbReference>
<evidence type="ECO:0000256" key="2">
    <source>
        <dbReference type="ARBA" id="ARBA00004496"/>
    </source>
</evidence>
<evidence type="ECO:0000256" key="22">
    <source>
        <dbReference type="ARBA" id="ARBA00038112"/>
    </source>
</evidence>
<keyword evidence="17" id="KW-0653">Protein transport</keyword>
<keyword evidence="7" id="KW-0597">Phosphoprotein</keyword>
<dbReference type="GO" id="GO:0009653">
    <property type="term" value="P:anatomical structure morphogenesis"/>
    <property type="evidence" value="ECO:0007669"/>
    <property type="project" value="UniProtKB-ARBA"/>
</dbReference>
<dbReference type="InterPro" id="IPR019748">
    <property type="entry name" value="FERM_central"/>
</dbReference>
<feature type="compositionally biased region" description="Basic and acidic residues" evidence="26">
    <location>
        <begin position="2962"/>
        <end position="2986"/>
    </location>
</feature>
<dbReference type="SUPFAM" id="SSF47031">
    <property type="entry name" value="Second domain of FERM"/>
    <property type="match status" value="1"/>
</dbReference>
<keyword evidence="5" id="KW-0813">Transport</keyword>
<dbReference type="PROSITE" id="PS50058">
    <property type="entry name" value="G_PROTEIN_GAMMA"/>
    <property type="match status" value="1"/>
</dbReference>
<dbReference type="InterPro" id="IPR000048">
    <property type="entry name" value="IQ_motif_EF-hand-BS"/>
</dbReference>
<dbReference type="GO" id="GO:0000400">
    <property type="term" value="F:four-way junction DNA binding"/>
    <property type="evidence" value="ECO:0007669"/>
    <property type="project" value="UniProtKB-ARBA"/>
</dbReference>
<evidence type="ECO:0000259" key="27">
    <source>
        <dbReference type="PROSITE" id="PS50002"/>
    </source>
</evidence>
<dbReference type="GO" id="GO:0071944">
    <property type="term" value="C:cell periphery"/>
    <property type="evidence" value="ECO:0007669"/>
    <property type="project" value="UniProtKB-ARBA"/>
</dbReference>
<dbReference type="SMART" id="SM00484">
    <property type="entry name" value="XPGI"/>
    <property type="match status" value="1"/>
</dbReference>
<keyword evidence="18 24" id="KW-0518">Myosin</keyword>
<keyword evidence="32" id="KW-1185">Reference proteome</keyword>
<dbReference type="Gene3D" id="1.10.150.20">
    <property type="entry name" value="5' to 3' exonuclease, C-terminal subdomain"/>
    <property type="match status" value="1"/>
</dbReference>
<feature type="domain" description="SH3" evidence="27">
    <location>
        <begin position="1445"/>
        <end position="1512"/>
    </location>
</feature>
<dbReference type="PROSITE" id="PS00842">
    <property type="entry name" value="XPG_2"/>
    <property type="match status" value="1"/>
</dbReference>
<dbReference type="Gene3D" id="3.40.850.10">
    <property type="entry name" value="Kinesin motor domain"/>
    <property type="match status" value="1"/>
</dbReference>
<feature type="coiled-coil region" evidence="25">
    <location>
        <begin position="2623"/>
        <end position="2650"/>
    </location>
</feature>
<evidence type="ECO:0000256" key="18">
    <source>
        <dbReference type="ARBA" id="ARBA00023123"/>
    </source>
</evidence>
<evidence type="ECO:0000256" key="8">
    <source>
        <dbReference type="ARBA" id="ARBA00022722"/>
    </source>
</evidence>
<feature type="compositionally biased region" description="Polar residues" evidence="26">
    <location>
        <begin position="3135"/>
        <end position="3150"/>
    </location>
</feature>
<evidence type="ECO:0000256" key="16">
    <source>
        <dbReference type="ARBA" id="ARBA00022842"/>
    </source>
</evidence>
<dbReference type="Gene3D" id="2.30.30.40">
    <property type="entry name" value="SH3 Domains"/>
    <property type="match status" value="1"/>
</dbReference>
<feature type="compositionally biased region" description="Basic and acidic residues" evidence="26">
    <location>
        <begin position="2449"/>
        <end position="2464"/>
    </location>
</feature>
<dbReference type="InterPro" id="IPR036279">
    <property type="entry name" value="5-3_exonuclease_C_sf"/>
</dbReference>
<evidence type="ECO:0000256" key="14">
    <source>
        <dbReference type="ARBA" id="ARBA00022801"/>
    </source>
</evidence>
<dbReference type="InterPro" id="IPR029071">
    <property type="entry name" value="Ubiquitin-like_domsf"/>
</dbReference>
<feature type="compositionally biased region" description="Polar residues" evidence="26">
    <location>
        <begin position="956"/>
        <end position="966"/>
    </location>
</feature>
<dbReference type="SMART" id="SM00485">
    <property type="entry name" value="XPGN"/>
    <property type="match status" value="1"/>
</dbReference>